<accession>A0A0D7ACC4</accession>
<dbReference type="AlphaFoldDB" id="A0A0D7ACC4"/>
<keyword evidence="1" id="KW-0732">Signal</keyword>
<gene>
    <name evidence="2" type="ORF">FISHEDRAFT_73435</name>
</gene>
<sequence length="72" mass="7893">MFYQKLIVLAAVVVGALAVAIETPTPVQVDAREAEETVYTAERIVYSDVPYYPYVILVTETVVWTAEPAAST</sequence>
<proteinExistence type="predicted"/>
<feature type="chain" id="PRO_5002316108" evidence="1">
    <location>
        <begin position="19"/>
        <end position="72"/>
    </location>
</feature>
<dbReference type="EMBL" id="KN881828">
    <property type="protein sequence ID" value="KIY48647.1"/>
    <property type="molecule type" value="Genomic_DNA"/>
</dbReference>
<evidence type="ECO:0000313" key="2">
    <source>
        <dbReference type="EMBL" id="KIY48647.1"/>
    </source>
</evidence>
<keyword evidence="3" id="KW-1185">Reference proteome</keyword>
<reference evidence="2 3" key="1">
    <citation type="journal article" date="2015" name="Fungal Genet. Biol.">
        <title>Evolution of novel wood decay mechanisms in Agaricales revealed by the genome sequences of Fistulina hepatica and Cylindrobasidium torrendii.</title>
        <authorList>
            <person name="Floudas D."/>
            <person name="Held B.W."/>
            <person name="Riley R."/>
            <person name="Nagy L.G."/>
            <person name="Koehler G."/>
            <person name="Ransdell A.S."/>
            <person name="Younus H."/>
            <person name="Chow J."/>
            <person name="Chiniquy J."/>
            <person name="Lipzen A."/>
            <person name="Tritt A."/>
            <person name="Sun H."/>
            <person name="Haridas S."/>
            <person name="LaButti K."/>
            <person name="Ohm R.A."/>
            <person name="Kues U."/>
            <person name="Blanchette R.A."/>
            <person name="Grigoriev I.V."/>
            <person name="Minto R.E."/>
            <person name="Hibbett D.S."/>
        </authorList>
    </citation>
    <scope>NUCLEOTIDE SEQUENCE [LARGE SCALE GENOMIC DNA]</scope>
    <source>
        <strain evidence="2 3">ATCC 64428</strain>
    </source>
</reference>
<protein>
    <submittedName>
        <fullName evidence="2">Uncharacterized protein</fullName>
    </submittedName>
</protein>
<organism evidence="2 3">
    <name type="scientific">Fistulina hepatica ATCC 64428</name>
    <dbReference type="NCBI Taxonomy" id="1128425"/>
    <lineage>
        <taxon>Eukaryota</taxon>
        <taxon>Fungi</taxon>
        <taxon>Dikarya</taxon>
        <taxon>Basidiomycota</taxon>
        <taxon>Agaricomycotina</taxon>
        <taxon>Agaricomycetes</taxon>
        <taxon>Agaricomycetidae</taxon>
        <taxon>Agaricales</taxon>
        <taxon>Fistulinaceae</taxon>
        <taxon>Fistulina</taxon>
    </lineage>
</organism>
<evidence type="ECO:0000256" key="1">
    <source>
        <dbReference type="SAM" id="SignalP"/>
    </source>
</evidence>
<feature type="signal peptide" evidence="1">
    <location>
        <begin position="1"/>
        <end position="18"/>
    </location>
</feature>
<dbReference type="Proteomes" id="UP000054144">
    <property type="component" value="Unassembled WGS sequence"/>
</dbReference>
<name>A0A0D7ACC4_9AGAR</name>
<evidence type="ECO:0000313" key="3">
    <source>
        <dbReference type="Proteomes" id="UP000054144"/>
    </source>
</evidence>